<feature type="active site" description="Proton donor" evidence="5">
    <location>
        <position position="208"/>
    </location>
</feature>
<dbReference type="SUPFAM" id="SSF53167">
    <property type="entry name" value="Purine and uridine phosphorylases"/>
    <property type="match status" value="1"/>
</dbReference>
<dbReference type="Gene3D" id="3.40.50.1580">
    <property type="entry name" value="Nucleoside phosphorylase domain"/>
    <property type="match status" value="1"/>
</dbReference>
<feature type="binding site" description="in other chain" evidence="5">
    <location>
        <begin position="183"/>
        <end position="185"/>
    </location>
    <ligand>
        <name>a purine D-ribonucleoside</name>
        <dbReference type="ChEBI" id="CHEBI:142355"/>
        <note>ligand shared between dimeric partners</note>
    </ligand>
</feature>
<feature type="binding site" evidence="5">
    <location>
        <position position="8"/>
    </location>
    <ligand>
        <name>a purine D-ribonucleoside</name>
        <dbReference type="ChEBI" id="CHEBI:142355"/>
        <note>ligand shared between dimeric partners</note>
    </ligand>
</feature>
<dbReference type="PANTHER" id="PTHR43691:SF11">
    <property type="entry name" value="FI09636P-RELATED"/>
    <property type="match status" value="1"/>
</dbReference>
<dbReference type="GO" id="GO:0006218">
    <property type="term" value="P:uridine catabolic process"/>
    <property type="evidence" value="ECO:0007669"/>
    <property type="project" value="TreeGrafter"/>
</dbReference>
<feature type="binding site" evidence="5">
    <location>
        <position position="47"/>
    </location>
    <ligand>
        <name>phosphate</name>
        <dbReference type="ChEBI" id="CHEBI:43474"/>
        <note>ligand shared between dimeric partners</note>
    </ligand>
</feature>
<proteinExistence type="inferred from homology"/>
<accession>D9ST62</accession>
<evidence type="ECO:0000313" key="7">
    <source>
        <dbReference type="EMBL" id="ADL50678.1"/>
    </source>
</evidence>
<dbReference type="KEGG" id="ccb:Clocel_0908"/>
<comment type="catalytic activity">
    <reaction evidence="5">
        <text>a purine 2'-deoxy-D-ribonucleoside + phosphate = a purine nucleobase + 2-deoxy-alpha-D-ribose 1-phosphate</text>
        <dbReference type="Rhea" id="RHEA:36431"/>
        <dbReference type="ChEBI" id="CHEBI:26386"/>
        <dbReference type="ChEBI" id="CHEBI:43474"/>
        <dbReference type="ChEBI" id="CHEBI:57259"/>
        <dbReference type="ChEBI" id="CHEBI:142361"/>
        <dbReference type="EC" id="2.4.2.1"/>
    </reaction>
</comment>
<dbReference type="NCBIfam" id="NF009914">
    <property type="entry name" value="PRK13374.1"/>
    <property type="match status" value="1"/>
</dbReference>
<comment type="function">
    <text evidence="5">Catalyzes the reversible phosphorolytic breakdown of the N-glycosidic bond in the beta-(deoxy)ribonucleoside molecules, with the formation of the corresponding free purine bases and pentose-1-phosphate.</text>
</comment>
<dbReference type="HOGENOM" id="CLU_068457_2_0_9"/>
<comment type="subunit">
    <text evidence="5">Homohexamer; trimer of homodimers.</text>
</comment>
<keyword evidence="2 5" id="KW-0328">Glycosyltransferase</keyword>
<keyword evidence="3 5" id="KW-0808">Transferase</keyword>
<dbReference type="PROSITE" id="PS01232">
    <property type="entry name" value="PNP_UDP_1"/>
    <property type="match status" value="1"/>
</dbReference>
<comment type="similarity">
    <text evidence="1 5">Belongs to the PNP/UDP phosphorylase family.</text>
</comment>
<dbReference type="GO" id="GO:0005829">
    <property type="term" value="C:cytosol"/>
    <property type="evidence" value="ECO:0007669"/>
    <property type="project" value="TreeGrafter"/>
</dbReference>
<dbReference type="NCBIfam" id="TIGR00107">
    <property type="entry name" value="deoD"/>
    <property type="match status" value="1"/>
</dbReference>
<dbReference type="InterPro" id="IPR004402">
    <property type="entry name" value="DeoD-type"/>
</dbReference>
<evidence type="ECO:0000313" key="8">
    <source>
        <dbReference type="Proteomes" id="UP000002730"/>
    </source>
</evidence>
<dbReference type="InterPro" id="IPR035994">
    <property type="entry name" value="Nucleoside_phosphorylase_sf"/>
</dbReference>
<dbReference type="AlphaFoldDB" id="D9ST62"/>
<comment type="catalytic activity">
    <reaction evidence="5">
        <text>a purine D-ribonucleoside + phosphate = a purine nucleobase + alpha-D-ribose 1-phosphate</text>
        <dbReference type="Rhea" id="RHEA:19805"/>
        <dbReference type="ChEBI" id="CHEBI:26386"/>
        <dbReference type="ChEBI" id="CHEBI:43474"/>
        <dbReference type="ChEBI" id="CHEBI:57720"/>
        <dbReference type="ChEBI" id="CHEBI:142355"/>
        <dbReference type="EC" id="2.4.2.1"/>
    </reaction>
</comment>
<dbReference type="EC" id="2.4.2.1" evidence="5"/>
<keyword evidence="8" id="KW-1185">Reference proteome</keyword>
<evidence type="ECO:0000256" key="1">
    <source>
        <dbReference type="ARBA" id="ARBA00010456"/>
    </source>
</evidence>
<feature type="domain" description="Nucleoside phosphorylase" evidence="6">
    <location>
        <begin position="19"/>
        <end position="232"/>
    </location>
</feature>
<evidence type="ECO:0000259" key="6">
    <source>
        <dbReference type="Pfam" id="PF01048"/>
    </source>
</evidence>
<evidence type="ECO:0000256" key="5">
    <source>
        <dbReference type="HAMAP-Rule" id="MF_01627"/>
    </source>
</evidence>
<protein>
    <recommendedName>
        <fullName evidence="5">Purine nucleoside phosphorylase DeoD-type</fullName>
        <shortName evidence="5">PNP</shortName>
        <ecNumber evidence="5">2.4.2.1</ecNumber>
    </recommendedName>
</protein>
<dbReference type="InterPro" id="IPR018016">
    <property type="entry name" value="Nucleoside_phosphorylase_CS"/>
</dbReference>
<dbReference type="Proteomes" id="UP000002730">
    <property type="component" value="Chromosome"/>
</dbReference>
<dbReference type="CDD" id="cd09006">
    <property type="entry name" value="PNP_EcPNPI-like"/>
    <property type="match status" value="1"/>
</dbReference>
<comment type="catalytic activity">
    <reaction evidence="4">
        <text>uridine + phosphate = alpha-D-ribose 1-phosphate + uracil</text>
        <dbReference type="Rhea" id="RHEA:24388"/>
        <dbReference type="ChEBI" id="CHEBI:16704"/>
        <dbReference type="ChEBI" id="CHEBI:17568"/>
        <dbReference type="ChEBI" id="CHEBI:43474"/>
        <dbReference type="ChEBI" id="CHEBI:57720"/>
        <dbReference type="EC" id="2.4.2.3"/>
    </reaction>
</comment>
<dbReference type="EMBL" id="CP002160">
    <property type="protein sequence ID" value="ADL50678.1"/>
    <property type="molecule type" value="Genomic_DNA"/>
</dbReference>
<feature type="binding site" description="in other chain" evidence="5">
    <location>
        <position position="24"/>
    </location>
    <ligand>
        <name>phosphate</name>
        <dbReference type="ChEBI" id="CHEBI:43474"/>
        <note>ligand shared between dimeric partners</note>
    </ligand>
</feature>
<dbReference type="GO" id="GO:0004850">
    <property type="term" value="F:uridine phosphorylase activity"/>
    <property type="evidence" value="ECO:0007669"/>
    <property type="project" value="UniProtKB-EC"/>
</dbReference>
<evidence type="ECO:0000256" key="3">
    <source>
        <dbReference type="ARBA" id="ARBA00022679"/>
    </source>
</evidence>
<feature type="binding site" description="in other chain" evidence="5">
    <location>
        <begin position="207"/>
        <end position="208"/>
    </location>
    <ligand>
        <name>a purine D-ribonucleoside</name>
        <dbReference type="ChEBI" id="CHEBI:142355"/>
        <note>ligand shared between dimeric partners</note>
    </ligand>
</feature>
<name>D9ST62_CLOC7</name>
<dbReference type="InterPro" id="IPR000845">
    <property type="entry name" value="Nucleoside_phosphorylase_d"/>
</dbReference>
<dbReference type="HAMAP" id="MF_01627">
    <property type="entry name" value="Pur_nucleosid_phosp"/>
    <property type="match status" value="1"/>
</dbReference>
<gene>
    <name evidence="5" type="primary">deoD</name>
    <name evidence="7" type="ordered locus">Clocel_0908</name>
</gene>
<feature type="binding site" description="in other chain" evidence="5">
    <location>
        <position position="28"/>
    </location>
    <ligand>
        <name>phosphate</name>
        <dbReference type="ChEBI" id="CHEBI:43474"/>
        <note>ligand shared between dimeric partners</note>
    </ligand>
</feature>
<evidence type="ECO:0000256" key="2">
    <source>
        <dbReference type="ARBA" id="ARBA00022676"/>
    </source>
</evidence>
<dbReference type="GO" id="GO:0004731">
    <property type="term" value="F:purine-nucleoside phosphorylase activity"/>
    <property type="evidence" value="ECO:0007669"/>
    <property type="project" value="UniProtKB-UniRule"/>
</dbReference>
<organism evidence="7 8">
    <name type="scientific">Clostridium cellulovorans (strain ATCC 35296 / DSM 3052 / OCM 3 / 743B)</name>
    <dbReference type="NCBI Taxonomy" id="573061"/>
    <lineage>
        <taxon>Bacteria</taxon>
        <taxon>Bacillati</taxon>
        <taxon>Bacillota</taxon>
        <taxon>Clostridia</taxon>
        <taxon>Eubacteriales</taxon>
        <taxon>Clostridiaceae</taxon>
        <taxon>Clostridium</taxon>
    </lineage>
</organism>
<dbReference type="eggNOG" id="COG0813">
    <property type="taxonomic scope" value="Bacteria"/>
</dbReference>
<dbReference type="RefSeq" id="WP_010076480.1">
    <property type="nucleotide sequence ID" value="NC_014393.1"/>
</dbReference>
<dbReference type="Pfam" id="PF01048">
    <property type="entry name" value="PNP_UDP_1"/>
    <property type="match status" value="1"/>
</dbReference>
<dbReference type="PANTHER" id="PTHR43691">
    <property type="entry name" value="URIDINE PHOSPHORYLASE"/>
    <property type="match status" value="1"/>
</dbReference>
<feature type="binding site" description="in other chain" evidence="5">
    <location>
        <begin position="91"/>
        <end position="94"/>
    </location>
    <ligand>
        <name>phosphate</name>
        <dbReference type="ChEBI" id="CHEBI:43474"/>
        <note>ligand shared between dimeric partners</note>
    </ligand>
</feature>
<sequence>MSQIPTPHIGAKLGEVAKTVLMPGDPLRAKFIAENFLEDVIQFNTTRNMFGYTGTYKGKRVSVMGSGMGIPSIGIYSYELFNFYEVDNIIRIGTAGSMNANVKVRDVVIALGASTNSNYAAQYNLPGTFAPIASYDLVSAAVEVAKEKNIRAVVGNVLSSDTFYSADETAMSKWMSMGILAVEMEAAALYMNAAKAGKNALCLLTISDSIVTGEALSAEDRQSTFTDMMEIALRIAK</sequence>
<feature type="site" description="Important for catalytic activity" evidence="5">
    <location>
        <position position="221"/>
    </location>
</feature>
<dbReference type="OrthoDB" id="9782889at2"/>
<dbReference type="GO" id="GO:0042278">
    <property type="term" value="P:purine nucleoside metabolic process"/>
    <property type="evidence" value="ECO:0007669"/>
    <property type="project" value="UniProtKB-UniRule"/>
</dbReference>
<evidence type="ECO:0000256" key="4">
    <source>
        <dbReference type="ARBA" id="ARBA00048447"/>
    </source>
</evidence>
<dbReference type="STRING" id="573061.Clocel_0908"/>
<dbReference type="NCBIfam" id="NF004489">
    <property type="entry name" value="PRK05819.1"/>
    <property type="match status" value="1"/>
</dbReference>
<reference evidence="7 8" key="1">
    <citation type="submission" date="2010-08" db="EMBL/GenBank/DDBJ databases">
        <title>Complete sequence of Clostridium cellulovorans 743B.</title>
        <authorList>
            <consortium name="US DOE Joint Genome Institute"/>
            <person name="Lucas S."/>
            <person name="Copeland A."/>
            <person name="Lapidus A."/>
            <person name="Cheng J.-F."/>
            <person name="Bruce D."/>
            <person name="Goodwin L."/>
            <person name="Pitluck S."/>
            <person name="Chertkov O."/>
            <person name="Detter J.C."/>
            <person name="Han C."/>
            <person name="Tapia R."/>
            <person name="Land M."/>
            <person name="Hauser L."/>
            <person name="Chang Y.-J."/>
            <person name="Jeffries C."/>
            <person name="Kyrpides N."/>
            <person name="Ivanova N."/>
            <person name="Mikhailova N."/>
            <person name="Hemme C.L."/>
            <person name="Woyke T."/>
        </authorList>
    </citation>
    <scope>NUCLEOTIDE SEQUENCE [LARGE SCALE GENOMIC DNA]</scope>
    <source>
        <strain evidence="8">ATCC 35296 / DSM 3052 / OCM 3 / 743B</strain>
    </source>
</reference>